<dbReference type="Pfam" id="PF11957">
    <property type="entry name" value="efThoc1"/>
    <property type="match status" value="1"/>
</dbReference>
<evidence type="ECO:0000313" key="3">
    <source>
        <dbReference type="EMBL" id="KAK5629586.1"/>
    </source>
</evidence>
<dbReference type="InterPro" id="IPR021861">
    <property type="entry name" value="THO_THOC1"/>
</dbReference>
<dbReference type="PROSITE" id="PS50052">
    <property type="entry name" value="GUANYLATE_KINASE_2"/>
    <property type="match status" value="1"/>
</dbReference>
<feature type="compositionally biased region" description="Basic and acidic residues" evidence="1">
    <location>
        <begin position="823"/>
        <end position="838"/>
    </location>
</feature>
<dbReference type="GO" id="GO:0000445">
    <property type="term" value="C:THO complex part of transcription export complex"/>
    <property type="evidence" value="ECO:0007669"/>
    <property type="project" value="TreeGrafter"/>
</dbReference>
<dbReference type="SUPFAM" id="SSF52540">
    <property type="entry name" value="P-loop containing nucleoside triphosphate hydrolases"/>
    <property type="match status" value="1"/>
</dbReference>
<dbReference type="Gene3D" id="3.40.50.300">
    <property type="entry name" value="P-loop containing nucleotide triphosphate hydrolases"/>
    <property type="match status" value="1"/>
</dbReference>
<dbReference type="SMART" id="SM00072">
    <property type="entry name" value="GuKc"/>
    <property type="match status" value="1"/>
</dbReference>
<dbReference type="PANTHER" id="PTHR13265">
    <property type="entry name" value="THO COMPLEX SUBUNIT 1"/>
    <property type="match status" value="1"/>
</dbReference>
<feature type="domain" description="Guanylate kinase-like" evidence="2">
    <location>
        <begin position="633"/>
        <end position="815"/>
    </location>
</feature>
<keyword evidence="4" id="KW-1185">Reference proteome</keyword>
<dbReference type="Proteomes" id="UP001305414">
    <property type="component" value="Unassembled WGS sequence"/>
</dbReference>
<evidence type="ECO:0000313" key="4">
    <source>
        <dbReference type="Proteomes" id="UP001305414"/>
    </source>
</evidence>
<comment type="caution">
    <text evidence="3">The sequence shown here is derived from an EMBL/GenBank/DDBJ whole genome shotgun (WGS) entry which is preliminary data.</text>
</comment>
<dbReference type="AlphaFoldDB" id="A0AAN7Z967"/>
<proteinExistence type="predicted"/>
<dbReference type="PANTHER" id="PTHR13265:SF0">
    <property type="entry name" value="HPR1"/>
    <property type="match status" value="1"/>
</dbReference>
<dbReference type="InterPro" id="IPR008145">
    <property type="entry name" value="GK/Ca_channel_bsu"/>
</dbReference>
<evidence type="ECO:0000259" key="2">
    <source>
        <dbReference type="PROSITE" id="PS50052"/>
    </source>
</evidence>
<dbReference type="InterPro" id="IPR008144">
    <property type="entry name" value="Guanylate_kin-like_dom"/>
</dbReference>
<dbReference type="CDD" id="cd00071">
    <property type="entry name" value="GMPK"/>
    <property type="match status" value="1"/>
</dbReference>
<reference evidence="3 4" key="1">
    <citation type="submission" date="2023-10" db="EMBL/GenBank/DDBJ databases">
        <title>Draft genome sequence of Xylaria bambusicola isolate GMP-LS, the root and basal stem rot pathogen of sugarcane in Indonesia.</title>
        <authorList>
            <person name="Selvaraj P."/>
            <person name="Muralishankar V."/>
            <person name="Muruganantham S."/>
            <person name="Sp S."/>
            <person name="Haryani S."/>
            <person name="Lau K.J.X."/>
            <person name="Naqvi N.I."/>
        </authorList>
    </citation>
    <scope>NUCLEOTIDE SEQUENCE [LARGE SCALE GENOMIC DNA]</scope>
    <source>
        <strain evidence="3">GMP-LS</strain>
    </source>
</reference>
<feature type="compositionally biased region" description="Basic and acidic residues" evidence="1">
    <location>
        <begin position="232"/>
        <end position="254"/>
    </location>
</feature>
<organism evidence="3 4">
    <name type="scientific">Xylaria bambusicola</name>
    <dbReference type="NCBI Taxonomy" id="326684"/>
    <lineage>
        <taxon>Eukaryota</taxon>
        <taxon>Fungi</taxon>
        <taxon>Dikarya</taxon>
        <taxon>Ascomycota</taxon>
        <taxon>Pezizomycotina</taxon>
        <taxon>Sordariomycetes</taxon>
        <taxon>Xylariomycetidae</taxon>
        <taxon>Xylariales</taxon>
        <taxon>Xylariaceae</taxon>
        <taxon>Xylaria</taxon>
    </lineage>
</organism>
<dbReference type="EMBL" id="JAWHQM010000012">
    <property type="protein sequence ID" value="KAK5629586.1"/>
    <property type="molecule type" value="Genomic_DNA"/>
</dbReference>
<feature type="region of interest" description="Disordered" evidence="1">
    <location>
        <begin position="818"/>
        <end position="847"/>
    </location>
</feature>
<sequence>MSITTLAEDEVPQVSAMTDLLKDALAHAQTIKPAATIEPPLTKSNFESFMVRLPAIFPSLAPDSTPQSKDSDKARLYATVETAARRIFSSMVSSTSIGSPKFVQVWNLFDLLSILSDNEQCDPALLFWLVEELLDSQTVDGCRKVFDFLESRRERITAKNLKQKSLVILRSCNDLLRRLSRAEDAAFCGRVYIFMFQSIPPGDRSSVNLRGEYHVENVTAFEETPAALDSPVPDKMDIDGEGGHPKSDGKDVKPAPKAVSFEAKNKPDSDKILDTDLLYPIFWALQHFFSQPTTLFDQSELTKFKSGIEATMTAFESVEKIQKSGKGPDEHKLIPQKRKAAEANEDLRSTNNNPKYLTSRELFELELRSTNFVLSQISDLYFRRHILIQAFIIIDFLLSLTPQARAKIANVQQNRSVVYADKNLGEDNVGNTPKIFFSEIWAKKMKDRITSYIQADSDGFFFFRVVESVISRDKGWVRWKVENCPPIERPSVSPVEFNEAKAGAKRLATSRRPKAGLNSLSLAFMDEKDDNQSLERLKDPTRWRLPDLAEFKNKIASDDLDLDFANSEKEKTQLLESKASKTWRALRIARRSRLAAFDKIEDWQNVDVIFQESVAEETQEDDGADKGKCPKNTTPIILSGPSGVGKSTLTSLLLERQKGAFNKIVRHTTRAAKNGEVNGQDFHFVDLKTFNTMLDGDYFLESSNDNEVRYGTSQKFVNAPEASEKVALIQLDREGTQMAKDNGFSARIAFISPPSLEVLEARLRKIEGLSEEEVQQKLKASQEEIEQSGSSDLYDRVIINDDLETAYKALEDFIYESANANGVHEETSTDEDTAMKDETNDDDANPS</sequence>
<feature type="region of interest" description="Disordered" evidence="1">
    <location>
        <begin position="616"/>
        <end position="640"/>
    </location>
</feature>
<dbReference type="Pfam" id="PF00625">
    <property type="entry name" value="Guanylate_kin"/>
    <property type="match status" value="1"/>
</dbReference>
<protein>
    <recommendedName>
        <fullName evidence="2">Guanylate kinase-like domain-containing protein</fullName>
    </recommendedName>
</protein>
<name>A0AAN7Z967_9PEZI</name>
<accession>A0AAN7Z967</accession>
<gene>
    <name evidence="3" type="ORF">RRF57_005301</name>
</gene>
<evidence type="ECO:0000256" key="1">
    <source>
        <dbReference type="SAM" id="MobiDB-lite"/>
    </source>
</evidence>
<dbReference type="GO" id="GO:0006406">
    <property type="term" value="P:mRNA export from nucleus"/>
    <property type="evidence" value="ECO:0007669"/>
    <property type="project" value="TreeGrafter"/>
</dbReference>
<dbReference type="Gene3D" id="3.30.63.10">
    <property type="entry name" value="Guanylate Kinase phosphate binding domain"/>
    <property type="match status" value="1"/>
</dbReference>
<feature type="region of interest" description="Disordered" evidence="1">
    <location>
        <begin position="226"/>
        <end position="256"/>
    </location>
</feature>
<dbReference type="InterPro" id="IPR027417">
    <property type="entry name" value="P-loop_NTPase"/>
</dbReference>